<gene>
    <name evidence="2" type="ORF">K2U94_14895</name>
</gene>
<dbReference type="Pfam" id="PF04143">
    <property type="entry name" value="Sulf_transp"/>
    <property type="match status" value="1"/>
</dbReference>
<evidence type="ECO:0000313" key="3">
    <source>
        <dbReference type="Proteomes" id="UP001139104"/>
    </source>
</evidence>
<dbReference type="InterPro" id="IPR007272">
    <property type="entry name" value="Sulf_transp_TsuA/YedE"/>
</dbReference>
<reference evidence="2" key="1">
    <citation type="journal article" date="2022" name="ISME J.">
        <title>Identification of active gaseous-alkane degraders at natural gas seeps.</title>
        <authorList>
            <person name="Farhan Ul Haque M."/>
            <person name="Hernandez M."/>
            <person name="Crombie A.T."/>
            <person name="Murrell J.C."/>
        </authorList>
    </citation>
    <scope>NUCLEOTIDE SEQUENCE</scope>
    <source>
        <strain evidence="2">PC2</strain>
    </source>
</reference>
<protein>
    <submittedName>
        <fullName evidence="2">YeeE/YedE family protein</fullName>
    </submittedName>
</protein>
<keyword evidence="3" id="KW-1185">Reference proteome</keyword>
<sequence>MHVLLPLIMGFAFGILLNRSKVTDSNVIEGQFCLCDFTMLKVMLPAIVIGGLGVLVLIHFGDAKYHIKDANILGVALGATMFGLALVFLGYCPGTSLAATATGSVHALVGVLGMLAGAMLYAFSFSWIKTHILNVWAVGKVRLPELTGVPDIIWLAGLGAIAVAGFVWLERRAA</sequence>
<dbReference type="RefSeq" id="WP_243067945.1">
    <property type="nucleotide sequence ID" value="NZ_JAIVFK010000063.1"/>
</dbReference>
<dbReference type="EMBL" id="JAIVFP010000001">
    <property type="protein sequence ID" value="MCI4684030.1"/>
    <property type="molecule type" value="Genomic_DNA"/>
</dbReference>
<proteinExistence type="predicted"/>
<organism evidence="2 3">
    <name type="scientific">Candidatus Rhodoblastus alkanivorans</name>
    <dbReference type="NCBI Taxonomy" id="2954117"/>
    <lineage>
        <taxon>Bacteria</taxon>
        <taxon>Pseudomonadati</taxon>
        <taxon>Pseudomonadota</taxon>
        <taxon>Alphaproteobacteria</taxon>
        <taxon>Hyphomicrobiales</taxon>
        <taxon>Rhodoblastaceae</taxon>
        <taxon>Rhodoblastus</taxon>
    </lineage>
</organism>
<keyword evidence="1" id="KW-0472">Membrane</keyword>
<evidence type="ECO:0000256" key="1">
    <source>
        <dbReference type="SAM" id="Phobius"/>
    </source>
</evidence>
<evidence type="ECO:0000313" key="2">
    <source>
        <dbReference type="EMBL" id="MCI4684030.1"/>
    </source>
</evidence>
<dbReference type="Proteomes" id="UP001139104">
    <property type="component" value="Unassembled WGS sequence"/>
</dbReference>
<comment type="caution">
    <text evidence="2">The sequence shown here is derived from an EMBL/GenBank/DDBJ whole genome shotgun (WGS) entry which is preliminary data.</text>
</comment>
<keyword evidence="1" id="KW-0812">Transmembrane</keyword>
<accession>A0ABS9Z9K2</accession>
<feature type="transmembrane region" description="Helical" evidence="1">
    <location>
        <begin position="72"/>
        <end position="91"/>
    </location>
</feature>
<feature type="transmembrane region" description="Helical" evidence="1">
    <location>
        <begin position="149"/>
        <end position="169"/>
    </location>
</feature>
<feature type="transmembrane region" description="Helical" evidence="1">
    <location>
        <begin position="42"/>
        <end position="60"/>
    </location>
</feature>
<feature type="transmembrane region" description="Helical" evidence="1">
    <location>
        <begin position="103"/>
        <end position="128"/>
    </location>
</feature>
<keyword evidence="1" id="KW-1133">Transmembrane helix</keyword>
<name>A0ABS9Z9K2_9HYPH</name>